<reference evidence="2 3" key="1">
    <citation type="journal article" date="2024" name="Science">
        <title>Giant polyketide synthase enzymes in the biosynthesis of giant marine polyether toxins.</title>
        <authorList>
            <person name="Fallon T.R."/>
            <person name="Shende V.V."/>
            <person name="Wierzbicki I.H."/>
            <person name="Pendleton A.L."/>
            <person name="Watervoot N.F."/>
            <person name="Auber R.P."/>
            <person name="Gonzalez D.J."/>
            <person name="Wisecaver J.H."/>
            <person name="Moore B.S."/>
        </authorList>
    </citation>
    <scope>NUCLEOTIDE SEQUENCE [LARGE SCALE GENOMIC DNA]</scope>
    <source>
        <strain evidence="2 3">12B1</strain>
    </source>
</reference>
<evidence type="ECO:0008006" key="4">
    <source>
        <dbReference type="Google" id="ProtNLM"/>
    </source>
</evidence>
<sequence>MMSGPRMSAAQSASARTKAPRGRAALPASAVRALRSRGPLASARRCNVPSMATDCELGSKVLRAAWAQLPCRGSSVIVARESRGRDGSMIALDAPPHGRDEPAEGTVVLPRPVATLADDALRLVLFEWGPQRNREAAIRIQRWVRTLKMWEVCVLSTALPRAIRTDLLELSGKTSYYRAGEFVRRPADMYQLLQDGSFEIRLYSAPPRLYKMKRGDIAFFPQGVSSSRKLVCRRWRAVARSALQPPGPLVALLDQDQVTQGVLQDALLLPADTVRTVPHDVRQPHKDDTEVCDFHLDILL</sequence>
<feature type="region of interest" description="Disordered" evidence="1">
    <location>
        <begin position="1"/>
        <end position="30"/>
    </location>
</feature>
<keyword evidence="3" id="KW-1185">Reference proteome</keyword>
<evidence type="ECO:0000313" key="3">
    <source>
        <dbReference type="Proteomes" id="UP001515480"/>
    </source>
</evidence>
<dbReference type="EMBL" id="JBGBPQ010000026">
    <property type="protein sequence ID" value="KAL1499243.1"/>
    <property type="molecule type" value="Genomic_DNA"/>
</dbReference>
<organism evidence="2 3">
    <name type="scientific">Prymnesium parvum</name>
    <name type="common">Toxic golden alga</name>
    <dbReference type="NCBI Taxonomy" id="97485"/>
    <lineage>
        <taxon>Eukaryota</taxon>
        <taxon>Haptista</taxon>
        <taxon>Haptophyta</taxon>
        <taxon>Prymnesiophyceae</taxon>
        <taxon>Prymnesiales</taxon>
        <taxon>Prymnesiaceae</taxon>
        <taxon>Prymnesium</taxon>
    </lineage>
</organism>
<protein>
    <recommendedName>
        <fullName evidence="4">Cyclic nucleotide-binding domain-containing protein</fullName>
    </recommendedName>
</protein>
<proteinExistence type="predicted"/>
<comment type="caution">
    <text evidence="2">The sequence shown here is derived from an EMBL/GenBank/DDBJ whole genome shotgun (WGS) entry which is preliminary data.</text>
</comment>
<evidence type="ECO:0000256" key="1">
    <source>
        <dbReference type="SAM" id="MobiDB-lite"/>
    </source>
</evidence>
<evidence type="ECO:0000313" key="2">
    <source>
        <dbReference type="EMBL" id="KAL1499243.1"/>
    </source>
</evidence>
<dbReference type="AlphaFoldDB" id="A0AB34IJZ0"/>
<accession>A0AB34IJZ0</accession>
<name>A0AB34IJZ0_PRYPA</name>
<gene>
    <name evidence="2" type="ORF">AB1Y20_013748</name>
</gene>
<dbReference type="Proteomes" id="UP001515480">
    <property type="component" value="Unassembled WGS sequence"/>
</dbReference>